<dbReference type="Proteomes" id="UP000231914">
    <property type="component" value="Unassembled WGS sequence"/>
</dbReference>
<gene>
    <name evidence="7" type="ORF">BHU41_07145</name>
</gene>
<organism evidence="7 8">
    <name type="scientific">Lactobacillus crispatus</name>
    <dbReference type="NCBI Taxonomy" id="47770"/>
    <lineage>
        <taxon>Bacteria</taxon>
        <taxon>Bacillati</taxon>
        <taxon>Bacillota</taxon>
        <taxon>Bacilli</taxon>
        <taxon>Lactobacillales</taxon>
        <taxon>Lactobacillaceae</taxon>
        <taxon>Lactobacillus</taxon>
    </lineage>
</organism>
<dbReference type="InterPro" id="IPR050490">
    <property type="entry name" value="Bact_solute-bd_prot1"/>
</dbReference>
<name>A0A2M9WP09_9LACO</name>
<evidence type="ECO:0000256" key="1">
    <source>
        <dbReference type="ARBA" id="ARBA00022475"/>
    </source>
</evidence>
<keyword evidence="3" id="KW-0472">Membrane</keyword>
<protein>
    <recommendedName>
        <fullName evidence="9">Extracellular solute-binding protein</fullName>
    </recommendedName>
</protein>
<dbReference type="PANTHER" id="PTHR43649">
    <property type="entry name" value="ARABINOSE-BINDING PROTEIN-RELATED"/>
    <property type="match status" value="1"/>
</dbReference>
<dbReference type="InterPro" id="IPR006059">
    <property type="entry name" value="SBP"/>
</dbReference>
<keyword evidence="4" id="KW-0564">Palmitate</keyword>
<dbReference type="PANTHER" id="PTHR43649:SF33">
    <property type="entry name" value="POLYGALACTURONAN_RHAMNOGALACTURONAN-BINDING PROTEIN YTCQ"/>
    <property type="match status" value="1"/>
</dbReference>
<dbReference type="AlphaFoldDB" id="A0A2M9WP09"/>
<evidence type="ECO:0000256" key="4">
    <source>
        <dbReference type="ARBA" id="ARBA00023139"/>
    </source>
</evidence>
<comment type="caution">
    <text evidence="7">The sequence shown here is derived from an EMBL/GenBank/DDBJ whole genome shotgun (WGS) entry which is preliminary data.</text>
</comment>
<dbReference type="SUPFAM" id="SSF53850">
    <property type="entry name" value="Periplasmic binding protein-like II"/>
    <property type="match status" value="1"/>
</dbReference>
<evidence type="ECO:0000313" key="7">
    <source>
        <dbReference type="EMBL" id="PJZ17132.1"/>
    </source>
</evidence>
<keyword evidence="2 6" id="KW-0732">Signal</keyword>
<keyword evidence="1" id="KW-1003">Cell membrane</keyword>
<feature type="signal peptide" evidence="6">
    <location>
        <begin position="1"/>
        <end position="27"/>
    </location>
</feature>
<dbReference type="Pfam" id="PF01547">
    <property type="entry name" value="SBP_bac_1"/>
    <property type="match status" value="1"/>
</dbReference>
<dbReference type="Gene3D" id="3.40.190.10">
    <property type="entry name" value="Periplasmic binding protein-like II"/>
    <property type="match status" value="1"/>
</dbReference>
<dbReference type="RefSeq" id="WP_100732650.1">
    <property type="nucleotide sequence ID" value="NZ_JAATOH010000049.1"/>
</dbReference>
<evidence type="ECO:0000256" key="5">
    <source>
        <dbReference type="ARBA" id="ARBA00023288"/>
    </source>
</evidence>
<evidence type="ECO:0000256" key="6">
    <source>
        <dbReference type="SAM" id="SignalP"/>
    </source>
</evidence>
<proteinExistence type="predicted"/>
<dbReference type="PROSITE" id="PS51257">
    <property type="entry name" value="PROKAR_LIPOPROTEIN"/>
    <property type="match status" value="1"/>
</dbReference>
<reference evidence="7 8" key="1">
    <citation type="submission" date="2016-10" db="EMBL/GenBank/DDBJ databases">
        <title>WGS of isloates from the oral cavity of healthy individuals.</title>
        <authorList>
            <person name="Sharma S."/>
            <person name="Pal V.K."/>
            <person name="Patil P.B."/>
            <person name="Korpole S."/>
            <person name="Grover V."/>
        </authorList>
    </citation>
    <scope>NUCLEOTIDE SEQUENCE [LARGE SCALE GENOMIC DNA]</scope>
    <source>
        <strain evidence="7 8">DISK12</strain>
    </source>
</reference>
<evidence type="ECO:0000256" key="2">
    <source>
        <dbReference type="ARBA" id="ARBA00022729"/>
    </source>
</evidence>
<dbReference type="EMBL" id="MKXG01000042">
    <property type="protein sequence ID" value="PJZ17132.1"/>
    <property type="molecule type" value="Genomic_DNA"/>
</dbReference>
<keyword evidence="5" id="KW-0449">Lipoprotein</keyword>
<sequence length="452" mass="50603">MSSKWKKAFKKTALVGAAVLTALSLSACGNKNNSQPEKTKDGKTVLTYWTFEQIHTKYWKEAAKLWNKEHPKRQIEVKTTVLPFANENEKLTTALQGGTGAPDFVDVELGQAAIQLKAKNPPYLSLNKEIAPYKSELIQSRLDNYKKDGKYYGLDYHVGTYVTYYNTDILKKAGVNYKNIKTWKQYTDAGKQVKSKTGKFMTWYSPNANFQWYAQISQQHADLFNKAKTEPDVNNAAAVRSLQMGQDWIYKDKIARKSPGGNIDNDQAYAQFNKGNVASVTMPAWYMSRMVSFMPKLKGKIAIAPMPVFNKGNRTSADGGGTATMVTNQTPKSVQKLAKEFVVFGKANKTMAGKQWSLLGFDPIRKDVWTSPVVKQDNQYTEYFGKDIFNVLVKLQNQTGHVTTTDKNSPALNDYLLKYTLPSVIGKGHPSAKTALDTAQKALTKQFKAAKN</sequence>
<evidence type="ECO:0000256" key="3">
    <source>
        <dbReference type="ARBA" id="ARBA00023136"/>
    </source>
</evidence>
<feature type="chain" id="PRO_5038927196" description="Extracellular solute-binding protein" evidence="6">
    <location>
        <begin position="28"/>
        <end position="452"/>
    </location>
</feature>
<evidence type="ECO:0000313" key="8">
    <source>
        <dbReference type="Proteomes" id="UP000231914"/>
    </source>
</evidence>
<evidence type="ECO:0008006" key="9">
    <source>
        <dbReference type="Google" id="ProtNLM"/>
    </source>
</evidence>
<accession>A0A2M9WP09</accession>